<evidence type="ECO:0008006" key="9">
    <source>
        <dbReference type="Google" id="ProtNLM"/>
    </source>
</evidence>
<gene>
    <name evidence="7" type="ORF">Agabi119p4_10255</name>
</gene>
<evidence type="ECO:0000256" key="5">
    <source>
        <dbReference type="SAM" id="MobiDB-lite"/>
    </source>
</evidence>
<dbReference type="EMBL" id="JABXXO010000014">
    <property type="protein sequence ID" value="KAF7760846.1"/>
    <property type="molecule type" value="Genomic_DNA"/>
</dbReference>
<dbReference type="Proteomes" id="UP000629468">
    <property type="component" value="Unassembled WGS sequence"/>
</dbReference>
<comment type="caution">
    <text evidence="7">The sequence shown here is derived from an EMBL/GenBank/DDBJ whole genome shotgun (WGS) entry which is preliminary data.</text>
</comment>
<dbReference type="PANTHER" id="PTHR11040:SF44">
    <property type="entry name" value="PROTEIN ZNTC-RELATED"/>
    <property type="match status" value="1"/>
</dbReference>
<feature type="transmembrane region" description="Helical" evidence="6">
    <location>
        <begin position="20"/>
        <end position="40"/>
    </location>
</feature>
<evidence type="ECO:0000313" key="7">
    <source>
        <dbReference type="EMBL" id="KAF7760846.1"/>
    </source>
</evidence>
<feature type="compositionally biased region" description="Basic and acidic residues" evidence="5">
    <location>
        <begin position="476"/>
        <end position="488"/>
    </location>
</feature>
<sequence length="550" mass="59304">MPFHPPFMSEAHNGQAAEPRIQVMAIVLVISLLAVSFPGISMLVPRFRIPGIFFFIGKHFGTGVILATAFIHLLQDSFGALQKGPVKEHFGNIGDYTGLIILASLLSIFLIEYFCNSYVEHLHSEPSQPSSPEKSRESSIERSPHPAFSPSTAVTLQVPSLSTSTSQRGRLETSESTPLLHHHPRIAPPSTHPQHNHAHHVHLPALVTQDGASVVPFEVLTNSPRILKMRGCTCAVSRDRSRSRPRLASTISVTSPTLDLSRGRNERVGRTIDREEEMEGDEEQDEKPLIGRRRQVIGLLVLQLGIMIHSLVIGLTLAIAAGSDFTSLTVAVVFHQLFEGLSLGIRIAALPPPPSTDVELSALGMKAQSSVKKGFFQGLLGAGWTLKVIMAILFGITAPAGMGIGMIAFKVGKEKEGIELARMYLIQGLMSAVSAGMLIYASTVEMIAGDFVFGDVEGHSHHDHGHSHDLSALGNDKSRRSDRSRDDGSGGVSGDEEMGANDLTDGDDGDDDNHHLHDLPHRHGKLRKKLLAVLSLLAGVGGMVLIGLGE</sequence>
<keyword evidence="3 6" id="KW-1133">Transmembrane helix</keyword>
<accession>A0A8H7C1Y0</accession>
<feature type="transmembrane region" description="Helical" evidence="6">
    <location>
        <begin position="388"/>
        <end position="409"/>
    </location>
</feature>
<feature type="compositionally biased region" description="Basic and acidic residues" evidence="5">
    <location>
        <begin position="133"/>
        <end position="144"/>
    </location>
</feature>
<evidence type="ECO:0000313" key="8">
    <source>
        <dbReference type="Proteomes" id="UP000629468"/>
    </source>
</evidence>
<feature type="region of interest" description="Disordered" evidence="5">
    <location>
        <begin position="124"/>
        <end position="197"/>
    </location>
</feature>
<evidence type="ECO:0000256" key="2">
    <source>
        <dbReference type="ARBA" id="ARBA00022692"/>
    </source>
</evidence>
<organism evidence="7 8">
    <name type="scientific">Agaricus bisporus var. burnettii</name>
    <dbReference type="NCBI Taxonomy" id="192524"/>
    <lineage>
        <taxon>Eukaryota</taxon>
        <taxon>Fungi</taxon>
        <taxon>Dikarya</taxon>
        <taxon>Basidiomycota</taxon>
        <taxon>Agaricomycotina</taxon>
        <taxon>Agaricomycetes</taxon>
        <taxon>Agaricomycetidae</taxon>
        <taxon>Agaricales</taxon>
        <taxon>Agaricineae</taxon>
        <taxon>Agaricaceae</taxon>
        <taxon>Agaricus</taxon>
    </lineage>
</organism>
<reference evidence="7 8" key="1">
    <citation type="journal article" name="Sci. Rep.">
        <title>Telomere-to-telomere assembled and centromere annotated genomes of the two main subspecies of the button mushroom Agaricus bisporus reveal especially polymorphic chromosome ends.</title>
        <authorList>
            <person name="Sonnenberg A.S.M."/>
            <person name="Sedaghat-Telgerd N."/>
            <person name="Lavrijssen B."/>
            <person name="Ohm R.A."/>
            <person name="Hendrickx P.M."/>
            <person name="Scholtmeijer K."/>
            <person name="Baars J.J.P."/>
            <person name="van Peer A."/>
        </authorList>
    </citation>
    <scope>NUCLEOTIDE SEQUENCE [LARGE SCALE GENOMIC DNA]</scope>
    <source>
        <strain evidence="7 8">H119_p4</strain>
    </source>
</reference>
<proteinExistence type="predicted"/>
<feature type="transmembrane region" description="Helical" evidence="6">
    <location>
        <begin position="421"/>
        <end position="441"/>
    </location>
</feature>
<evidence type="ECO:0000256" key="4">
    <source>
        <dbReference type="ARBA" id="ARBA00023136"/>
    </source>
</evidence>
<dbReference type="InterPro" id="IPR003689">
    <property type="entry name" value="ZIP"/>
</dbReference>
<evidence type="ECO:0000256" key="6">
    <source>
        <dbReference type="SAM" id="Phobius"/>
    </source>
</evidence>
<dbReference type="GO" id="GO:0005886">
    <property type="term" value="C:plasma membrane"/>
    <property type="evidence" value="ECO:0007669"/>
    <property type="project" value="TreeGrafter"/>
</dbReference>
<dbReference type="Pfam" id="PF02535">
    <property type="entry name" value="Zip"/>
    <property type="match status" value="1"/>
</dbReference>
<feature type="transmembrane region" description="Helical" evidence="6">
    <location>
        <begin position="530"/>
        <end position="548"/>
    </location>
</feature>
<feature type="transmembrane region" description="Helical" evidence="6">
    <location>
        <begin position="296"/>
        <end position="321"/>
    </location>
</feature>
<name>A0A8H7C1Y0_AGABI</name>
<feature type="compositionally biased region" description="Polar residues" evidence="5">
    <location>
        <begin position="149"/>
        <end position="168"/>
    </location>
</feature>
<protein>
    <recommendedName>
        <fullName evidence="9">Zinc/iron permease</fullName>
    </recommendedName>
</protein>
<evidence type="ECO:0000256" key="1">
    <source>
        <dbReference type="ARBA" id="ARBA00004141"/>
    </source>
</evidence>
<feature type="transmembrane region" description="Helical" evidence="6">
    <location>
        <begin position="93"/>
        <end position="115"/>
    </location>
</feature>
<evidence type="ECO:0000256" key="3">
    <source>
        <dbReference type="ARBA" id="ARBA00022989"/>
    </source>
</evidence>
<feature type="compositionally biased region" description="Acidic residues" evidence="5">
    <location>
        <begin position="494"/>
        <end position="511"/>
    </location>
</feature>
<dbReference type="GO" id="GO:0005385">
    <property type="term" value="F:zinc ion transmembrane transporter activity"/>
    <property type="evidence" value="ECO:0007669"/>
    <property type="project" value="TreeGrafter"/>
</dbReference>
<keyword evidence="4 6" id="KW-0472">Membrane</keyword>
<feature type="region of interest" description="Disordered" evidence="5">
    <location>
        <begin position="463"/>
        <end position="520"/>
    </location>
</feature>
<dbReference type="PANTHER" id="PTHR11040">
    <property type="entry name" value="ZINC/IRON TRANSPORTER"/>
    <property type="match status" value="1"/>
</dbReference>
<comment type="subcellular location">
    <subcellularLocation>
        <location evidence="1">Membrane</location>
        <topology evidence="1">Multi-pass membrane protein</topology>
    </subcellularLocation>
</comment>
<dbReference type="AlphaFoldDB" id="A0A8H7C1Y0"/>
<feature type="transmembrane region" description="Helical" evidence="6">
    <location>
        <begin position="52"/>
        <end position="73"/>
    </location>
</feature>
<keyword evidence="2 6" id="KW-0812">Transmembrane</keyword>